<feature type="transmembrane region" description="Helical" evidence="1">
    <location>
        <begin position="417"/>
        <end position="437"/>
    </location>
</feature>
<comment type="caution">
    <text evidence="2">The sequence shown here is derived from an EMBL/GenBank/DDBJ whole genome shotgun (WGS) entry which is preliminary data.</text>
</comment>
<name>A0A7V2T1W3_LEUMU</name>
<reference evidence="2" key="1">
    <citation type="journal article" date="2020" name="mSystems">
        <title>Genome- and Community-Level Interaction Insights into Carbon Utilization and Element Cycling Functions of Hydrothermarchaeota in Hydrothermal Sediment.</title>
        <authorList>
            <person name="Zhou Z."/>
            <person name="Liu Y."/>
            <person name="Xu W."/>
            <person name="Pan J."/>
            <person name="Luo Z.H."/>
            <person name="Li M."/>
        </authorList>
    </citation>
    <scope>NUCLEOTIDE SEQUENCE [LARGE SCALE GENOMIC DNA]</scope>
    <source>
        <strain evidence="2">HyVt-493</strain>
    </source>
</reference>
<keyword evidence="1" id="KW-1133">Transmembrane helix</keyword>
<dbReference type="EMBL" id="DRMS01000475">
    <property type="protein sequence ID" value="HFC93631.1"/>
    <property type="molecule type" value="Genomic_DNA"/>
</dbReference>
<dbReference type="PIRSF" id="PIRSF004548">
    <property type="entry name" value="CreD"/>
    <property type="match status" value="1"/>
</dbReference>
<keyword evidence="1" id="KW-0812">Transmembrane</keyword>
<evidence type="ECO:0000313" key="2">
    <source>
        <dbReference type="EMBL" id="HFC93631.1"/>
    </source>
</evidence>
<dbReference type="InterPro" id="IPR010364">
    <property type="entry name" value="Uncharacterised_IM_CreD"/>
</dbReference>
<evidence type="ECO:0000256" key="1">
    <source>
        <dbReference type="SAM" id="Phobius"/>
    </source>
</evidence>
<feature type="transmembrane region" description="Helical" evidence="1">
    <location>
        <begin position="62"/>
        <end position="82"/>
    </location>
</feature>
<feature type="transmembrane region" description="Helical" evidence="1">
    <location>
        <begin position="390"/>
        <end position="411"/>
    </location>
</feature>
<proteinExistence type="predicted"/>
<dbReference type="AlphaFoldDB" id="A0A7V2T1W3"/>
<dbReference type="PANTHER" id="PTHR30092:SF0">
    <property type="entry name" value="INNER MEMBRANE PROTEIN CRED"/>
    <property type="match status" value="1"/>
</dbReference>
<dbReference type="PANTHER" id="PTHR30092">
    <property type="entry name" value="INNER MEMBRANE PROTEIN CRED"/>
    <property type="match status" value="1"/>
</dbReference>
<dbReference type="GO" id="GO:0005886">
    <property type="term" value="C:plasma membrane"/>
    <property type="evidence" value="ECO:0007669"/>
    <property type="project" value="TreeGrafter"/>
</dbReference>
<protein>
    <submittedName>
        <fullName evidence="2">Cell envelope integrity protein CreD</fullName>
    </submittedName>
</protein>
<organism evidence="2">
    <name type="scientific">Leucothrix mucor</name>
    <dbReference type="NCBI Taxonomy" id="45248"/>
    <lineage>
        <taxon>Bacteria</taxon>
        <taxon>Pseudomonadati</taxon>
        <taxon>Pseudomonadota</taxon>
        <taxon>Gammaproteobacteria</taxon>
        <taxon>Thiotrichales</taxon>
        <taxon>Thiotrichaceae</taxon>
        <taxon>Leucothrix</taxon>
    </lineage>
</organism>
<feature type="transmembrane region" description="Helical" evidence="1">
    <location>
        <begin position="444"/>
        <end position="462"/>
    </location>
</feature>
<sequence>MGFIFSLISMLFLLAILAGVVLFIVFMARKLGILNTPVDSDGNPLNDAKALLSQLATKTDSLAFRFGIITVLVAMMTIPLGMVSEIVNERSRLYSSVVHEIANTWGHQQNISGPALIIPYTEKFITEKVLTDKDGNERKIDKTNYVQRTAIVLPEELSIKGNLKSEQRQRSIYKSLVYYADVSLKGHFSRPNIEGLSSHIDKIHWDQAWFSLGISDTRAINKVSALQWNSIKTDFEPGTRIVNIIKNGFHAPLAVNEESTKYEFNLTLNIKGSQGFYFKPFGKTTHVEIRSDWPHPSFQGNVLPDEHNITEKGFHANWSIPHLARNYPQLWTLETQKFDTNEFKAGVNLFESVSLYSQITRAIKYGILFFLLTYITFLIFELGIKRRLHIVQYGIIGLALSMFYLTLLSVAEHANFFSAYLSAAALIITMITLYAFAAIRSLGATSLIALLLIGLYSILYSLLNLEDYALLVGTVLLLAILAVMMYLTRNIGKEK</sequence>
<gene>
    <name evidence="2" type="primary">creD</name>
    <name evidence="2" type="ORF">ENJ51_12555</name>
</gene>
<keyword evidence="1" id="KW-0472">Membrane</keyword>
<feature type="transmembrane region" description="Helical" evidence="1">
    <location>
        <begin position="362"/>
        <end position="383"/>
    </location>
</feature>
<dbReference type="Proteomes" id="UP000885750">
    <property type="component" value="Unassembled WGS sequence"/>
</dbReference>
<dbReference type="Pfam" id="PF06123">
    <property type="entry name" value="CreD"/>
    <property type="match status" value="1"/>
</dbReference>
<feature type="transmembrane region" description="Helical" evidence="1">
    <location>
        <begin position="468"/>
        <end position="487"/>
    </location>
</feature>
<accession>A0A7V2T1W3</accession>
<feature type="transmembrane region" description="Helical" evidence="1">
    <location>
        <begin position="6"/>
        <end position="28"/>
    </location>
</feature>
<dbReference type="NCBIfam" id="NF008712">
    <property type="entry name" value="PRK11715.1-1"/>
    <property type="match status" value="1"/>
</dbReference>